<evidence type="ECO:0000313" key="2">
    <source>
        <dbReference type="Proteomes" id="UP001457282"/>
    </source>
</evidence>
<evidence type="ECO:0000313" key="1">
    <source>
        <dbReference type="EMBL" id="KAK9920323.1"/>
    </source>
</evidence>
<accession>A0AAW1W936</accession>
<keyword evidence="2" id="KW-1185">Reference proteome</keyword>
<proteinExistence type="predicted"/>
<dbReference type="AlphaFoldDB" id="A0AAW1W936"/>
<dbReference type="EMBL" id="JBEDUW010000006">
    <property type="protein sequence ID" value="KAK9920323.1"/>
    <property type="molecule type" value="Genomic_DNA"/>
</dbReference>
<dbReference type="Proteomes" id="UP001457282">
    <property type="component" value="Unassembled WGS sequence"/>
</dbReference>
<reference evidence="1 2" key="1">
    <citation type="journal article" date="2023" name="G3 (Bethesda)">
        <title>A chromosome-length genome assembly and annotation of blackberry (Rubus argutus, cv. 'Hillquist').</title>
        <authorList>
            <person name="Bruna T."/>
            <person name="Aryal R."/>
            <person name="Dudchenko O."/>
            <person name="Sargent D.J."/>
            <person name="Mead D."/>
            <person name="Buti M."/>
            <person name="Cavallini A."/>
            <person name="Hytonen T."/>
            <person name="Andres J."/>
            <person name="Pham M."/>
            <person name="Weisz D."/>
            <person name="Mascagni F."/>
            <person name="Usai G."/>
            <person name="Natali L."/>
            <person name="Bassil N."/>
            <person name="Fernandez G.E."/>
            <person name="Lomsadze A."/>
            <person name="Armour M."/>
            <person name="Olukolu B."/>
            <person name="Poorten T."/>
            <person name="Britton C."/>
            <person name="Davik J."/>
            <person name="Ashrafi H."/>
            <person name="Aiden E.L."/>
            <person name="Borodovsky M."/>
            <person name="Worthington M."/>
        </authorList>
    </citation>
    <scope>NUCLEOTIDE SEQUENCE [LARGE SCALE GENOMIC DNA]</scope>
    <source>
        <strain evidence="1">PI 553951</strain>
    </source>
</reference>
<protein>
    <submittedName>
        <fullName evidence="1">Uncharacterized protein</fullName>
    </submittedName>
</protein>
<organism evidence="1 2">
    <name type="scientific">Rubus argutus</name>
    <name type="common">Southern blackberry</name>
    <dbReference type="NCBI Taxonomy" id="59490"/>
    <lineage>
        <taxon>Eukaryota</taxon>
        <taxon>Viridiplantae</taxon>
        <taxon>Streptophyta</taxon>
        <taxon>Embryophyta</taxon>
        <taxon>Tracheophyta</taxon>
        <taxon>Spermatophyta</taxon>
        <taxon>Magnoliopsida</taxon>
        <taxon>eudicotyledons</taxon>
        <taxon>Gunneridae</taxon>
        <taxon>Pentapetalae</taxon>
        <taxon>rosids</taxon>
        <taxon>fabids</taxon>
        <taxon>Rosales</taxon>
        <taxon>Rosaceae</taxon>
        <taxon>Rosoideae</taxon>
        <taxon>Rosoideae incertae sedis</taxon>
        <taxon>Rubus</taxon>
    </lineage>
</organism>
<name>A0AAW1W936_RUBAR</name>
<sequence length="134" mass="14294">MRAKSARVTKARKAMLIEDAKASVNMLSCDSLILFVIGIAEDADDIRRYAIICSKQATHKFCPLAMMMKASKEKTRASPLNAREPRLNKSSLFHRRMIPATPNPVPAVRACSSVWFSTSAAAGGGGVGTTGGGP</sequence>
<gene>
    <name evidence="1" type="ORF">M0R45_028878</name>
</gene>
<comment type="caution">
    <text evidence="1">The sequence shown here is derived from an EMBL/GenBank/DDBJ whole genome shotgun (WGS) entry which is preliminary data.</text>
</comment>